<keyword evidence="2" id="KW-1185">Reference proteome</keyword>
<dbReference type="InterPro" id="IPR036390">
    <property type="entry name" value="WH_DNA-bd_sf"/>
</dbReference>
<organism evidence="1 2">
    <name type="scientific">Halobium palmae</name>
    <dbReference type="NCBI Taxonomy" id="1776492"/>
    <lineage>
        <taxon>Archaea</taxon>
        <taxon>Methanobacteriati</taxon>
        <taxon>Methanobacteriota</taxon>
        <taxon>Stenosarchaea group</taxon>
        <taxon>Halobacteria</taxon>
        <taxon>Halobacteriales</taxon>
        <taxon>Haloferacaceae</taxon>
        <taxon>Halobium</taxon>
    </lineage>
</organism>
<name>A0ABD5S190_9EURY</name>
<dbReference type="InterPro" id="IPR036388">
    <property type="entry name" value="WH-like_DNA-bd_sf"/>
</dbReference>
<dbReference type="EMBL" id="JBHSWU010000348">
    <property type="protein sequence ID" value="MFC6724992.1"/>
    <property type="molecule type" value="Genomic_DNA"/>
</dbReference>
<dbReference type="SUPFAM" id="SSF46785">
    <property type="entry name" value="Winged helix' DNA-binding domain"/>
    <property type="match status" value="1"/>
</dbReference>
<comment type="caution">
    <text evidence="1">The sequence shown here is derived from an EMBL/GenBank/DDBJ whole genome shotgun (WGS) entry which is preliminary data.</text>
</comment>
<reference evidence="1 2" key="1">
    <citation type="journal article" date="2019" name="Int. J. Syst. Evol. Microbiol.">
        <title>The Global Catalogue of Microorganisms (GCM) 10K type strain sequencing project: providing services to taxonomists for standard genome sequencing and annotation.</title>
        <authorList>
            <consortium name="The Broad Institute Genomics Platform"/>
            <consortium name="The Broad Institute Genome Sequencing Center for Infectious Disease"/>
            <person name="Wu L."/>
            <person name="Ma J."/>
        </authorList>
    </citation>
    <scope>NUCLEOTIDE SEQUENCE [LARGE SCALE GENOMIC DNA]</scope>
    <source>
        <strain evidence="1 2">NBRC 111368</strain>
    </source>
</reference>
<sequence>MHEDNRLLEEALEYATMSDRERSESGQFVETVSLEDVLAVFRRFEEPCITSADVADELSCTTEAARQKLARLREEGRVKSRKSGRITLWWLTEDSTEATGTPEGPLFSEGAVFKSDDTVDETAIDDTLYGEADG</sequence>
<dbReference type="Gene3D" id="1.10.10.10">
    <property type="entry name" value="Winged helix-like DNA-binding domain superfamily/Winged helix DNA-binding domain"/>
    <property type="match status" value="1"/>
</dbReference>
<protein>
    <submittedName>
        <fullName evidence="1">Uncharacterized protein</fullName>
    </submittedName>
</protein>
<gene>
    <name evidence="1" type="ORF">ACFQE1_11540</name>
</gene>
<evidence type="ECO:0000313" key="2">
    <source>
        <dbReference type="Proteomes" id="UP001596328"/>
    </source>
</evidence>
<dbReference type="AlphaFoldDB" id="A0ABD5S190"/>
<evidence type="ECO:0000313" key="1">
    <source>
        <dbReference type="EMBL" id="MFC6724992.1"/>
    </source>
</evidence>
<dbReference type="Proteomes" id="UP001596328">
    <property type="component" value="Unassembled WGS sequence"/>
</dbReference>
<accession>A0ABD5S190</accession>
<proteinExistence type="predicted"/>